<feature type="region of interest" description="Disordered" evidence="2">
    <location>
        <begin position="319"/>
        <end position="341"/>
    </location>
</feature>
<dbReference type="InterPro" id="IPR050523">
    <property type="entry name" value="AKR_Detox_Biosynth"/>
</dbReference>
<dbReference type="InterPro" id="IPR036812">
    <property type="entry name" value="NAD(P)_OxRdtase_dom_sf"/>
</dbReference>
<gene>
    <name evidence="4" type="ORF">GCM10009559_55760</name>
</gene>
<name>A0ABP3YKC8_9PSEU</name>
<dbReference type="PANTHER" id="PTHR43364">
    <property type="entry name" value="NADH-SPECIFIC METHYLGLYOXAL REDUCTASE-RELATED"/>
    <property type="match status" value="1"/>
</dbReference>
<sequence length="341" mass="37086">MEYRPLGCTGISVSELCLGAMMFGAAGNPDHDESIRIIHRALDAGINLIDTADVYSFGESEEIVGKALAGGLRDDVVLATKVGLPWDDRPGHGGASRRWIMRSVEASLRRLGTDWIDLYQIHRLDPATDLEETLGALTDLRAQGKIRAFGASTVPASGIVEAQWVAERRGLGRFRTEQPPYNILTREVESDVLPTAQRYGMGVLTYSPLAMGWLTGRYRAGMQAPDSGRAHIFPGRFDPSLPANRRKLDAVEALAVLAEENGLSLIEMAIAFVIRHPAVTSSIIGPRTMEHLESQLAAADVTLSTEVLDRIDEIVPPGVTLNPEADNMSHSTALEAANRRR</sequence>
<accession>A0ABP3YKC8</accession>
<reference evidence="5" key="1">
    <citation type="journal article" date="2019" name="Int. J. Syst. Evol. Microbiol.">
        <title>The Global Catalogue of Microorganisms (GCM) 10K type strain sequencing project: providing services to taxonomists for standard genome sequencing and annotation.</title>
        <authorList>
            <consortium name="The Broad Institute Genomics Platform"/>
            <consortium name="The Broad Institute Genome Sequencing Center for Infectious Disease"/>
            <person name="Wu L."/>
            <person name="Ma J."/>
        </authorList>
    </citation>
    <scope>NUCLEOTIDE SEQUENCE [LARGE SCALE GENOMIC DNA]</scope>
    <source>
        <strain evidence="5">JCM 11117</strain>
    </source>
</reference>
<protein>
    <submittedName>
        <fullName evidence="4">Aldo/keto reductase</fullName>
    </submittedName>
</protein>
<dbReference type="Gene3D" id="3.20.20.100">
    <property type="entry name" value="NADP-dependent oxidoreductase domain"/>
    <property type="match status" value="1"/>
</dbReference>
<dbReference type="SUPFAM" id="SSF51430">
    <property type="entry name" value="NAD(P)-linked oxidoreductase"/>
    <property type="match status" value="1"/>
</dbReference>
<dbReference type="Proteomes" id="UP001499967">
    <property type="component" value="Unassembled WGS sequence"/>
</dbReference>
<dbReference type="InterPro" id="IPR023210">
    <property type="entry name" value="NADP_OxRdtase_dom"/>
</dbReference>
<dbReference type="RefSeq" id="WP_343944581.1">
    <property type="nucleotide sequence ID" value="NZ_BAAAHP010000177.1"/>
</dbReference>
<organism evidence="4 5">
    <name type="scientific">Pseudonocardia zijingensis</name>
    <dbReference type="NCBI Taxonomy" id="153376"/>
    <lineage>
        <taxon>Bacteria</taxon>
        <taxon>Bacillati</taxon>
        <taxon>Actinomycetota</taxon>
        <taxon>Actinomycetes</taxon>
        <taxon>Pseudonocardiales</taxon>
        <taxon>Pseudonocardiaceae</taxon>
        <taxon>Pseudonocardia</taxon>
    </lineage>
</organism>
<keyword evidence="5" id="KW-1185">Reference proteome</keyword>
<comment type="caution">
    <text evidence="4">The sequence shown here is derived from an EMBL/GenBank/DDBJ whole genome shotgun (WGS) entry which is preliminary data.</text>
</comment>
<evidence type="ECO:0000256" key="1">
    <source>
        <dbReference type="ARBA" id="ARBA00023002"/>
    </source>
</evidence>
<evidence type="ECO:0000313" key="4">
    <source>
        <dbReference type="EMBL" id="GAA0896683.1"/>
    </source>
</evidence>
<evidence type="ECO:0000313" key="5">
    <source>
        <dbReference type="Proteomes" id="UP001499967"/>
    </source>
</evidence>
<keyword evidence="1" id="KW-0560">Oxidoreductase</keyword>
<dbReference type="EMBL" id="BAAAHP010000177">
    <property type="protein sequence ID" value="GAA0896683.1"/>
    <property type="molecule type" value="Genomic_DNA"/>
</dbReference>
<dbReference type="Pfam" id="PF00248">
    <property type="entry name" value="Aldo_ket_red"/>
    <property type="match status" value="1"/>
</dbReference>
<evidence type="ECO:0000259" key="3">
    <source>
        <dbReference type="Pfam" id="PF00248"/>
    </source>
</evidence>
<evidence type="ECO:0000256" key="2">
    <source>
        <dbReference type="SAM" id="MobiDB-lite"/>
    </source>
</evidence>
<dbReference type="PANTHER" id="PTHR43364:SF4">
    <property type="entry name" value="NAD(P)-LINKED OXIDOREDUCTASE SUPERFAMILY PROTEIN"/>
    <property type="match status" value="1"/>
</dbReference>
<feature type="domain" description="NADP-dependent oxidoreductase" evidence="3">
    <location>
        <begin position="15"/>
        <end position="315"/>
    </location>
</feature>
<proteinExistence type="predicted"/>